<keyword evidence="2" id="KW-1185">Reference proteome</keyword>
<dbReference type="HOGENOM" id="CLU_3084241_0_0_5"/>
<dbReference type="EMBL" id="CP000847">
    <property type="protein sequence ID" value="ABV75112.1"/>
    <property type="molecule type" value="Genomic_DNA"/>
</dbReference>
<dbReference type="Proteomes" id="UP000006830">
    <property type="component" value="Chromosome"/>
</dbReference>
<sequence>MSEYRNRGLASDLHRARFKILKEIGIDNAIIQTSPMATSLAKKIRLREIHRL</sequence>
<dbReference type="AlphaFoldDB" id="A8GNY7"/>
<proteinExistence type="predicted"/>
<dbReference type="RefSeq" id="WP_012149742.1">
    <property type="nucleotide sequence ID" value="NC_009881.1"/>
</dbReference>
<organism evidence="1 2">
    <name type="scientific">Rickettsia akari (strain Hartford)</name>
    <dbReference type="NCBI Taxonomy" id="293614"/>
    <lineage>
        <taxon>Bacteria</taxon>
        <taxon>Pseudomonadati</taxon>
        <taxon>Pseudomonadota</taxon>
        <taxon>Alphaproteobacteria</taxon>
        <taxon>Rickettsiales</taxon>
        <taxon>Rickettsiaceae</taxon>
        <taxon>Rickettsieae</taxon>
        <taxon>Rickettsia</taxon>
        <taxon>spotted fever group</taxon>
    </lineage>
</organism>
<reference evidence="1" key="1">
    <citation type="submission" date="2007-09" db="EMBL/GenBank/DDBJ databases">
        <title>Complete Genome Sequence of Rickettsia akari.</title>
        <authorList>
            <person name="Madan A."/>
            <person name="Fahey J."/>
            <person name="Helton E."/>
            <person name="Ketteman M."/>
            <person name="Madan A."/>
            <person name="Rodrigues S."/>
            <person name="Sanchez A."/>
            <person name="Whiting M."/>
            <person name="Dasch G."/>
            <person name="Eremeeva M."/>
        </authorList>
    </citation>
    <scope>NUCLEOTIDE SEQUENCE</scope>
    <source>
        <strain evidence="1">Hartford</strain>
    </source>
</reference>
<dbReference type="KEGG" id="rak:A1C_04200"/>
<evidence type="ECO:0000313" key="1">
    <source>
        <dbReference type="EMBL" id="ABV75112.1"/>
    </source>
</evidence>
<evidence type="ECO:0000313" key="2">
    <source>
        <dbReference type="Proteomes" id="UP000006830"/>
    </source>
</evidence>
<dbReference type="GO" id="GO:0016740">
    <property type="term" value="F:transferase activity"/>
    <property type="evidence" value="ECO:0007669"/>
    <property type="project" value="UniProtKB-KW"/>
</dbReference>
<dbReference type="Gene3D" id="3.40.630.30">
    <property type="match status" value="1"/>
</dbReference>
<gene>
    <name evidence="1" type="ordered locus">A1C_04200</name>
</gene>
<accession>A8GNY7</accession>
<name>A8GNY7_RICAH</name>
<dbReference type="STRING" id="293614.A1C_04200"/>
<protein>
    <submittedName>
        <fullName evidence="1">Predicted acetyltransferase</fullName>
    </submittedName>
</protein>